<comment type="function">
    <text evidence="6">Thiol-specific peroxidase that catalyzes the reduction of hydrogen peroxide and organic hydroperoxides to water and alcohols, respectively. Plays a role in cell protection against oxidative stress by detoxifying peroxides.</text>
</comment>
<dbReference type="Pfam" id="PF08534">
    <property type="entry name" value="Redoxin"/>
    <property type="match status" value="1"/>
</dbReference>
<dbReference type="Proteomes" id="UP000069241">
    <property type="component" value="Chromosome"/>
</dbReference>
<organism evidence="8 9">
    <name type="scientific">Desulfovibrio fairfieldensis</name>
    <dbReference type="NCBI Taxonomy" id="44742"/>
    <lineage>
        <taxon>Bacteria</taxon>
        <taxon>Pseudomonadati</taxon>
        <taxon>Thermodesulfobacteriota</taxon>
        <taxon>Desulfovibrionia</taxon>
        <taxon>Desulfovibrionales</taxon>
        <taxon>Desulfovibrionaceae</taxon>
        <taxon>Desulfovibrio</taxon>
    </lineage>
</organism>
<dbReference type="PANTHER" id="PTHR43110">
    <property type="entry name" value="THIOL PEROXIDASE"/>
    <property type="match status" value="1"/>
</dbReference>
<keyword evidence="3 6" id="KW-0560">Oxidoreductase</keyword>
<evidence type="ECO:0000256" key="2">
    <source>
        <dbReference type="ARBA" id="ARBA00022862"/>
    </source>
</evidence>
<dbReference type="HAMAP" id="MF_00269">
    <property type="entry name" value="Tpx"/>
    <property type="match status" value="1"/>
</dbReference>
<dbReference type="CDD" id="cd03014">
    <property type="entry name" value="PRX_Atyp2cys"/>
    <property type="match status" value="1"/>
</dbReference>
<sequence length="167" mass="17896">MNTVTFQGNPLHLEGELPVVGQKAPDFVLAANDLSPRGLKDYAGKVLVLVSVPSLDTPVCDMEVRRFNTEAAGLSDNVRIVAVSCDLPFAQARWCGAAGVKSVETLSDYKDTSFGKNYGVLIKELRLLARAIFVVAPDGSLAYSQLVPEVTNEPDYDAALAAVKKLV</sequence>
<evidence type="ECO:0000313" key="8">
    <source>
        <dbReference type="EMBL" id="AMD89591.1"/>
    </source>
</evidence>
<dbReference type="NCBIfam" id="NF001808">
    <property type="entry name" value="PRK00522.1"/>
    <property type="match status" value="1"/>
</dbReference>
<dbReference type="SUPFAM" id="SSF52833">
    <property type="entry name" value="Thioredoxin-like"/>
    <property type="match status" value="1"/>
</dbReference>
<dbReference type="RefSeq" id="WP_062251949.1">
    <property type="nucleotide sequence ID" value="NZ_CP014229.1"/>
</dbReference>
<comment type="subunit">
    <text evidence="6">Homodimer.</text>
</comment>
<evidence type="ECO:0000259" key="7">
    <source>
        <dbReference type="PROSITE" id="PS51352"/>
    </source>
</evidence>
<dbReference type="STRING" id="44742.AXF13_05395"/>
<dbReference type="InterPro" id="IPR013740">
    <property type="entry name" value="Redoxin"/>
</dbReference>
<evidence type="ECO:0000256" key="5">
    <source>
        <dbReference type="ARBA" id="ARBA00023284"/>
    </source>
</evidence>
<keyword evidence="9" id="KW-1185">Reference proteome</keyword>
<keyword evidence="5 6" id="KW-0676">Redox-active center</keyword>
<dbReference type="InterPro" id="IPR050455">
    <property type="entry name" value="Tpx_Peroxidase_subfamily"/>
</dbReference>
<dbReference type="EMBL" id="CP014229">
    <property type="protein sequence ID" value="AMD89591.1"/>
    <property type="molecule type" value="Genomic_DNA"/>
</dbReference>
<evidence type="ECO:0000256" key="3">
    <source>
        <dbReference type="ARBA" id="ARBA00023002"/>
    </source>
</evidence>
<gene>
    <name evidence="6" type="primary">tpx</name>
    <name evidence="8" type="ORF">AXF13_05395</name>
</gene>
<feature type="active site" description="Cysteine sulfenic acid (-SOH) intermediate" evidence="6">
    <location>
        <position position="60"/>
    </location>
</feature>
<dbReference type="Gene3D" id="3.40.30.10">
    <property type="entry name" value="Glutaredoxin"/>
    <property type="match status" value="1"/>
</dbReference>
<keyword evidence="4" id="KW-1015">Disulfide bond</keyword>
<dbReference type="GO" id="GO:0008379">
    <property type="term" value="F:thioredoxin peroxidase activity"/>
    <property type="evidence" value="ECO:0007669"/>
    <property type="project" value="UniProtKB-UniRule"/>
</dbReference>
<comment type="caution">
    <text evidence="6">Lacks conserved residue(s) required for the propagation of feature annotation.</text>
</comment>
<dbReference type="AlphaFoldDB" id="A0A0X8JJ33"/>
<evidence type="ECO:0000313" key="9">
    <source>
        <dbReference type="Proteomes" id="UP000069241"/>
    </source>
</evidence>
<name>A0A0X8JJ33_9BACT</name>
<dbReference type="PROSITE" id="PS01265">
    <property type="entry name" value="TPX"/>
    <property type="match status" value="1"/>
</dbReference>
<reference evidence="9" key="1">
    <citation type="submission" date="2016-02" db="EMBL/GenBank/DDBJ databases">
        <authorList>
            <person name="Holder M.E."/>
            <person name="Ajami N.J."/>
            <person name="Petrosino J.F."/>
        </authorList>
    </citation>
    <scope>NUCLEOTIDE SEQUENCE [LARGE SCALE GENOMIC DNA]</scope>
    <source>
        <strain evidence="9">CCUG 45958</strain>
    </source>
</reference>
<dbReference type="InterPro" id="IPR036249">
    <property type="entry name" value="Thioredoxin-like_sf"/>
</dbReference>
<feature type="domain" description="Thioredoxin" evidence="7">
    <location>
        <begin position="18"/>
        <end position="167"/>
    </location>
</feature>
<dbReference type="InterPro" id="IPR018219">
    <property type="entry name" value="Tpx_CS"/>
</dbReference>
<comment type="catalytic activity">
    <reaction evidence="6">
        <text>a hydroperoxide + [thioredoxin]-dithiol = an alcohol + [thioredoxin]-disulfide + H2O</text>
        <dbReference type="Rhea" id="RHEA:62620"/>
        <dbReference type="Rhea" id="RHEA-COMP:10698"/>
        <dbReference type="Rhea" id="RHEA-COMP:10700"/>
        <dbReference type="ChEBI" id="CHEBI:15377"/>
        <dbReference type="ChEBI" id="CHEBI:29950"/>
        <dbReference type="ChEBI" id="CHEBI:30879"/>
        <dbReference type="ChEBI" id="CHEBI:35924"/>
        <dbReference type="ChEBI" id="CHEBI:50058"/>
        <dbReference type="EC" id="1.11.1.24"/>
    </reaction>
</comment>
<dbReference type="EC" id="1.11.1.24" evidence="6"/>
<dbReference type="InterPro" id="IPR013766">
    <property type="entry name" value="Thioredoxin_domain"/>
</dbReference>
<evidence type="ECO:0000256" key="6">
    <source>
        <dbReference type="HAMAP-Rule" id="MF_00269"/>
    </source>
</evidence>
<comment type="similarity">
    <text evidence="6">Belongs to the peroxiredoxin family. Tpx subfamily.</text>
</comment>
<dbReference type="KEGG" id="dfi:AXF13_05395"/>
<evidence type="ECO:0000256" key="4">
    <source>
        <dbReference type="ARBA" id="ARBA00023157"/>
    </source>
</evidence>
<keyword evidence="1 6" id="KW-0575">Peroxidase</keyword>
<dbReference type="InterPro" id="IPR002065">
    <property type="entry name" value="TPX"/>
</dbReference>
<keyword evidence="2 6" id="KW-0049">Antioxidant</keyword>
<dbReference type="PROSITE" id="PS51352">
    <property type="entry name" value="THIOREDOXIN_2"/>
    <property type="match status" value="1"/>
</dbReference>
<proteinExistence type="inferred from homology"/>
<evidence type="ECO:0000256" key="1">
    <source>
        <dbReference type="ARBA" id="ARBA00022559"/>
    </source>
</evidence>
<protein>
    <recommendedName>
        <fullName evidence="6">Thiol peroxidase</fullName>
        <shortName evidence="6">Tpx</shortName>
        <ecNumber evidence="6">1.11.1.24</ecNumber>
    </recommendedName>
    <alternativeName>
        <fullName evidence="6">Peroxiredoxin tpx</fullName>
        <shortName evidence="6">Prx</shortName>
    </alternativeName>
    <alternativeName>
        <fullName evidence="6">Thioredoxin peroxidase</fullName>
    </alternativeName>
    <alternativeName>
        <fullName evidence="6">Thioredoxin-dependent peroxiredoxin</fullName>
    </alternativeName>
</protein>
<dbReference type="PANTHER" id="PTHR43110:SF1">
    <property type="entry name" value="THIOL PEROXIDASE"/>
    <property type="match status" value="1"/>
</dbReference>
<accession>A0A0X8JJ33</accession>